<proteinExistence type="predicted"/>
<feature type="domain" description="Integrase catalytic" evidence="1">
    <location>
        <begin position="69"/>
        <end position="131"/>
    </location>
</feature>
<protein>
    <recommendedName>
        <fullName evidence="1">Integrase catalytic domain-containing protein</fullName>
    </recommendedName>
</protein>
<evidence type="ECO:0000313" key="2">
    <source>
        <dbReference type="EMBL" id="KZS00092.1"/>
    </source>
</evidence>
<organism evidence="2 3">
    <name type="scientific">Daphnia magna</name>
    <dbReference type="NCBI Taxonomy" id="35525"/>
    <lineage>
        <taxon>Eukaryota</taxon>
        <taxon>Metazoa</taxon>
        <taxon>Ecdysozoa</taxon>
        <taxon>Arthropoda</taxon>
        <taxon>Crustacea</taxon>
        <taxon>Branchiopoda</taxon>
        <taxon>Diplostraca</taxon>
        <taxon>Cladocera</taxon>
        <taxon>Anomopoda</taxon>
        <taxon>Daphniidae</taxon>
        <taxon>Daphnia</taxon>
    </lineage>
</organism>
<dbReference type="PANTHER" id="PTHR47266">
    <property type="entry name" value="ENDONUCLEASE-RELATED"/>
    <property type="match status" value="1"/>
</dbReference>
<dbReference type="Proteomes" id="UP000076858">
    <property type="component" value="Unassembled WGS sequence"/>
</dbReference>
<dbReference type="PROSITE" id="PS50994">
    <property type="entry name" value="INTEGRASE"/>
    <property type="match status" value="1"/>
</dbReference>
<dbReference type="Gene3D" id="3.30.420.10">
    <property type="entry name" value="Ribonuclease H-like superfamily/Ribonuclease H"/>
    <property type="match status" value="2"/>
</dbReference>
<dbReference type="EMBL" id="LRGB01011656">
    <property type="protein sequence ID" value="KZS00092.1"/>
    <property type="molecule type" value="Genomic_DNA"/>
</dbReference>
<reference evidence="2 3" key="1">
    <citation type="submission" date="2016-03" db="EMBL/GenBank/DDBJ databases">
        <title>EvidentialGene: Evidence-directed Construction of Genes on Genomes.</title>
        <authorList>
            <person name="Gilbert D.G."/>
            <person name="Choi J.-H."/>
            <person name="Mockaitis K."/>
            <person name="Colbourne J."/>
            <person name="Pfrender M."/>
        </authorList>
    </citation>
    <scope>NUCLEOTIDE SEQUENCE [LARGE SCALE GENOMIC DNA]</scope>
    <source>
        <strain evidence="2 3">Xinb3</strain>
        <tissue evidence="2">Complete organism</tissue>
    </source>
</reference>
<dbReference type="AlphaFoldDB" id="A0A168EIR7"/>
<evidence type="ECO:0000259" key="1">
    <source>
        <dbReference type="PROSITE" id="PS50994"/>
    </source>
</evidence>
<comment type="caution">
    <text evidence="2">The sequence shown here is derived from an EMBL/GenBank/DDBJ whole genome shotgun (WGS) entry which is preliminary data.</text>
</comment>
<dbReference type="GO" id="GO:0015074">
    <property type="term" value="P:DNA integration"/>
    <property type="evidence" value="ECO:0007669"/>
    <property type="project" value="InterPro"/>
</dbReference>
<dbReference type="InterPro" id="IPR036397">
    <property type="entry name" value="RNaseH_sf"/>
</dbReference>
<gene>
    <name evidence="2" type="ORF">APZ42_003752</name>
</gene>
<dbReference type="InterPro" id="IPR012337">
    <property type="entry name" value="RNaseH-like_sf"/>
</dbReference>
<evidence type="ECO:0000313" key="3">
    <source>
        <dbReference type="Proteomes" id="UP000076858"/>
    </source>
</evidence>
<name>A0A168EIR7_9CRUS</name>
<accession>A0A168EIR7</accession>
<dbReference type="InterPro" id="IPR001584">
    <property type="entry name" value="Integrase_cat-core"/>
</dbReference>
<sequence>MCTAVIEYVISCLMCNKRKAVGGSKAPLHPLPLVEGAWERTAMDIVGPIQESAKGYRYILVISDYASRTIAYHPQTDGLVERFNRILCDMLACYVSDQPANWDKYLPFVTFVYNTAKQAPTQETPFFLFFG</sequence>
<dbReference type="InterPro" id="IPR052160">
    <property type="entry name" value="Gypsy_RT_Integrase-like"/>
</dbReference>
<feature type="non-terminal residue" evidence="2">
    <location>
        <position position="131"/>
    </location>
</feature>
<dbReference type="SUPFAM" id="SSF53098">
    <property type="entry name" value="Ribonuclease H-like"/>
    <property type="match status" value="1"/>
</dbReference>
<dbReference type="GO" id="GO:0003676">
    <property type="term" value="F:nucleic acid binding"/>
    <property type="evidence" value="ECO:0007669"/>
    <property type="project" value="InterPro"/>
</dbReference>
<dbReference type="STRING" id="35525.A0A168EIR7"/>
<keyword evidence="3" id="KW-1185">Reference proteome</keyword>